<dbReference type="SMART" id="SM00347">
    <property type="entry name" value="HTH_MARR"/>
    <property type="match status" value="1"/>
</dbReference>
<evidence type="ECO:0000259" key="2">
    <source>
        <dbReference type="PROSITE" id="PS50995"/>
    </source>
</evidence>
<dbReference type="PANTHER" id="PTHR33164">
    <property type="entry name" value="TRANSCRIPTIONAL REGULATOR, MARR FAMILY"/>
    <property type="match status" value="1"/>
</dbReference>
<evidence type="ECO:0000256" key="1">
    <source>
        <dbReference type="SAM" id="MobiDB-lite"/>
    </source>
</evidence>
<reference evidence="3 4" key="1">
    <citation type="submission" date="2021-07" db="EMBL/GenBank/DDBJ databases">
        <authorList>
            <person name="So Y."/>
        </authorList>
    </citation>
    <scope>NUCLEOTIDE SEQUENCE [LARGE SCALE GENOMIC DNA]</scope>
    <source>
        <strain evidence="3 4">HJA6</strain>
    </source>
</reference>
<dbReference type="PROSITE" id="PS50995">
    <property type="entry name" value="HTH_MARR_2"/>
    <property type="match status" value="1"/>
</dbReference>
<evidence type="ECO:0000313" key="4">
    <source>
        <dbReference type="Proteomes" id="UP001196565"/>
    </source>
</evidence>
<dbReference type="SUPFAM" id="SSF46785">
    <property type="entry name" value="Winged helix' DNA-binding domain"/>
    <property type="match status" value="1"/>
</dbReference>
<protein>
    <submittedName>
        <fullName evidence="3">MarR family winged helix-turn-helix transcriptional regulator</fullName>
    </submittedName>
</protein>
<dbReference type="InterPro" id="IPR001845">
    <property type="entry name" value="HTH_ArsR_DNA-bd_dom"/>
</dbReference>
<proteinExistence type="predicted"/>
<accession>A0ABS7AE65</accession>
<dbReference type="SMART" id="SM00418">
    <property type="entry name" value="HTH_ARSR"/>
    <property type="match status" value="1"/>
</dbReference>
<dbReference type="PANTHER" id="PTHR33164:SF105">
    <property type="entry name" value="TRANSCRIPTIONAL REPRESSOR PROTEIN-RELATED"/>
    <property type="match status" value="1"/>
</dbReference>
<name>A0ABS7AE65_9PROT</name>
<dbReference type="InterPro" id="IPR011991">
    <property type="entry name" value="ArsR-like_HTH"/>
</dbReference>
<keyword evidence="4" id="KW-1185">Reference proteome</keyword>
<gene>
    <name evidence="3" type="ORF">KPL78_22250</name>
</gene>
<dbReference type="CDD" id="cd00090">
    <property type="entry name" value="HTH_ARSR"/>
    <property type="match status" value="1"/>
</dbReference>
<dbReference type="InterPro" id="IPR036390">
    <property type="entry name" value="WH_DNA-bd_sf"/>
</dbReference>
<evidence type="ECO:0000313" key="3">
    <source>
        <dbReference type="EMBL" id="MBW6400597.1"/>
    </source>
</evidence>
<organism evidence="3 4">
    <name type="scientific">Roseomonas alba</name>
    <dbReference type="NCBI Taxonomy" id="2846776"/>
    <lineage>
        <taxon>Bacteria</taxon>
        <taxon>Pseudomonadati</taxon>
        <taxon>Pseudomonadota</taxon>
        <taxon>Alphaproteobacteria</taxon>
        <taxon>Acetobacterales</taxon>
        <taxon>Roseomonadaceae</taxon>
        <taxon>Roseomonas</taxon>
    </lineage>
</organism>
<comment type="caution">
    <text evidence="3">The sequence shown here is derived from an EMBL/GenBank/DDBJ whole genome shotgun (WGS) entry which is preliminary data.</text>
</comment>
<feature type="domain" description="HTH marR-type" evidence="2">
    <location>
        <begin position="1"/>
        <end position="148"/>
    </location>
</feature>
<dbReference type="Proteomes" id="UP001196565">
    <property type="component" value="Unassembled WGS sequence"/>
</dbReference>
<dbReference type="EMBL" id="JAHYBZ010000008">
    <property type="protein sequence ID" value="MBW6400597.1"/>
    <property type="molecule type" value="Genomic_DNA"/>
</dbReference>
<dbReference type="InterPro" id="IPR000835">
    <property type="entry name" value="HTH_MarR-typ"/>
</dbReference>
<dbReference type="RefSeq" id="WP_219765164.1">
    <property type="nucleotide sequence ID" value="NZ_JAHYBZ010000008.1"/>
</dbReference>
<dbReference type="InterPro" id="IPR036388">
    <property type="entry name" value="WH-like_DNA-bd_sf"/>
</dbReference>
<dbReference type="Pfam" id="PF12802">
    <property type="entry name" value="MarR_2"/>
    <property type="match status" value="1"/>
</dbReference>
<dbReference type="Gene3D" id="1.10.10.10">
    <property type="entry name" value="Winged helix-like DNA-binding domain superfamily/Winged helix DNA-binding domain"/>
    <property type="match status" value="1"/>
</dbReference>
<feature type="region of interest" description="Disordered" evidence="1">
    <location>
        <begin position="141"/>
        <end position="166"/>
    </location>
</feature>
<sequence length="166" mass="17661">MQPKSTLRTDARALLESCPGWNSRLLARRVTQAMDQVLAGQGMTSARIGLMAQIASAEDDTLGALARRCGMDQSTLSRNLRVLEREGLVELVTAEKDLRRRAVWLTEAGVRSLEAALPAWRAAQAALVGHLPPDLGRTLAGAAEALRDGEGSDPAEPPSPKAEGPS</sequence>
<dbReference type="InterPro" id="IPR039422">
    <property type="entry name" value="MarR/SlyA-like"/>
</dbReference>